<keyword evidence="2" id="KW-0456">Lyase</keyword>
<organism evidence="2 3">
    <name type="scientific">Mycobacteroides abscessus</name>
    <dbReference type="NCBI Taxonomy" id="36809"/>
    <lineage>
        <taxon>Bacteria</taxon>
        <taxon>Bacillati</taxon>
        <taxon>Actinomycetota</taxon>
        <taxon>Actinomycetes</taxon>
        <taxon>Mycobacteriales</taxon>
        <taxon>Mycobacteriaceae</taxon>
        <taxon>Mycobacteroides</taxon>
    </lineage>
</organism>
<dbReference type="EMBL" id="CSUW01000009">
    <property type="protein sequence ID" value="CPT48907.1"/>
    <property type="molecule type" value="Genomic_DNA"/>
</dbReference>
<name>A0AB33T8A9_9MYCO</name>
<protein>
    <submittedName>
        <fullName evidence="2">Para-aminobenzoate synthase</fullName>
        <ecNumber evidence="2">4.1.3.27</ecNumber>
    </submittedName>
</protein>
<gene>
    <name evidence="2" type="ORF">ERS075527_03626</name>
</gene>
<dbReference type="RefSeq" id="WP_005088342.1">
    <property type="nucleotide sequence ID" value="NZ_CM125927.1"/>
</dbReference>
<accession>A0AB33T8A9</accession>
<dbReference type="EC" id="4.1.3.27" evidence="2"/>
<dbReference type="GO" id="GO:0004049">
    <property type="term" value="F:anthranilate synthase activity"/>
    <property type="evidence" value="ECO:0007669"/>
    <property type="project" value="UniProtKB-EC"/>
</dbReference>
<dbReference type="InterPro" id="IPR027417">
    <property type="entry name" value="P-loop_NTPase"/>
</dbReference>
<dbReference type="Gene3D" id="3.40.50.300">
    <property type="entry name" value="P-loop containing nucleotide triphosphate hydrolases"/>
    <property type="match status" value="1"/>
</dbReference>
<dbReference type="Proteomes" id="UP000038487">
    <property type="component" value="Unassembled WGS sequence"/>
</dbReference>
<proteinExistence type="predicted"/>
<evidence type="ECO:0000313" key="3">
    <source>
        <dbReference type="Proteomes" id="UP000038487"/>
    </source>
</evidence>
<comment type="caution">
    <text evidence="2">The sequence shown here is derived from an EMBL/GenBank/DDBJ whole genome shotgun (WGS) entry which is preliminary data.</text>
</comment>
<feature type="region of interest" description="Disordered" evidence="1">
    <location>
        <begin position="213"/>
        <end position="239"/>
    </location>
</feature>
<dbReference type="SUPFAM" id="SSF52540">
    <property type="entry name" value="P-loop containing nucleoside triphosphate hydrolases"/>
    <property type="match status" value="1"/>
</dbReference>
<evidence type="ECO:0000313" key="2">
    <source>
        <dbReference type="EMBL" id="CPT48907.1"/>
    </source>
</evidence>
<dbReference type="AlphaFoldDB" id="A0AB33T8A9"/>
<reference evidence="2 3" key="1">
    <citation type="submission" date="2015-03" db="EMBL/GenBank/DDBJ databases">
        <authorList>
            <consortium name="Pathogen Informatics"/>
            <person name="Murphy D."/>
        </authorList>
    </citation>
    <scope>NUCLEOTIDE SEQUENCE [LARGE SCALE GENOMIC DNA]</scope>
    <source>
        <strain evidence="2 3">PAP036</strain>
    </source>
</reference>
<evidence type="ECO:0000256" key="1">
    <source>
        <dbReference type="SAM" id="MobiDB-lite"/>
    </source>
</evidence>
<sequence>MTTADQQRSFSWLAGLINDSEPRCGNVRVVAIDGRGAAGKSTFAARLHSALTETSSPTAVLHTDDFASWDTFFGWWPRLEEQVLAPWARGEEARYRRYDWQTREFGPWESLSPPSVLILEGVGSGRTAGADQLSMLIWVQTDQPTRRLRARIRDGAQLSEFWQLWIDAEEAHFRRDPTAGRADIVVDGDPAVAPQHPERDFMVTAATPWAPNAARPWARSDPAGRSCPVPPSWSTSPPE</sequence>